<dbReference type="InterPro" id="IPR028994">
    <property type="entry name" value="Integrin_alpha_N"/>
</dbReference>
<dbReference type="EMBL" id="PQVF01000005">
    <property type="protein sequence ID" value="POY37037.1"/>
    <property type="molecule type" value="Genomic_DNA"/>
</dbReference>
<name>A0A2S5A3Z9_9SPHI</name>
<comment type="caution">
    <text evidence="2">The sequence shown here is derived from an EMBL/GenBank/DDBJ whole genome shotgun (WGS) entry which is preliminary data.</text>
</comment>
<organism evidence="2 3">
    <name type="scientific">Solitalea longa</name>
    <dbReference type="NCBI Taxonomy" id="2079460"/>
    <lineage>
        <taxon>Bacteria</taxon>
        <taxon>Pseudomonadati</taxon>
        <taxon>Bacteroidota</taxon>
        <taxon>Sphingobacteriia</taxon>
        <taxon>Sphingobacteriales</taxon>
        <taxon>Sphingobacteriaceae</taxon>
        <taxon>Solitalea</taxon>
    </lineage>
</organism>
<dbReference type="AlphaFoldDB" id="A0A2S5A3Z9"/>
<keyword evidence="1" id="KW-0732">Signal</keyword>
<protein>
    <submittedName>
        <fullName evidence="2">Uncharacterized protein</fullName>
    </submittedName>
</protein>
<accession>A0A2S5A3Z9</accession>
<dbReference type="SUPFAM" id="SSF69318">
    <property type="entry name" value="Integrin alpha N-terminal domain"/>
    <property type="match status" value="1"/>
</dbReference>
<dbReference type="OrthoDB" id="1081439at2"/>
<evidence type="ECO:0000313" key="2">
    <source>
        <dbReference type="EMBL" id="POY37037.1"/>
    </source>
</evidence>
<gene>
    <name evidence="2" type="ORF">C3K47_08240</name>
</gene>
<dbReference type="RefSeq" id="WP_103788647.1">
    <property type="nucleotide sequence ID" value="NZ_PQVF01000005.1"/>
</dbReference>
<evidence type="ECO:0000313" key="3">
    <source>
        <dbReference type="Proteomes" id="UP000236893"/>
    </source>
</evidence>
<keyword evidence="3" id="KW-1185">Reference proteome</keyword>
<dbReference type="Proteomes" id="UP000236893">
    <property type="component" value="Unassembled WGS sequence"/>
</dbReference>
<sequence>MEKKYLLMTICLFIVQQLFAQAELTRGASVLFNNVKTKLSIGEKNQVFELCKLTLSSDEKGFLIDTYPVSVAVYPADLNKDSKEEVFVILSSGALYGNTGQSFNLFIKSSLAGYKADPNLSGGIPILLSSTYKGFPDIVIGGPGFKFPVYRWNGNQYNLLKTISDAELQKLETTEVETVSKTYQQSLPEN</sequence>
<feature type="signal peptide" evidence="1">
    <location>
        <begin position="1"/>
        <end position="20"/>
    </location>
</feature>
<feature type="chain" id="PRO_5015764702" evidence="1">
    <location>
        <begin position="21"/>
        <end position="190"/>
    </location>
</feature>
<evidence type="ECO:0000256" key="1">
    <source>
        <dbReference type="SAM" id="SignalP"/>
    </source>
</evidence>
<reference evidence="2 3" key="1">
    <citation type="submission" date="2018-01" db="EMBL/GenBank/DDBJ databases">
        <authorList>
            <person name="Gaut B.S."/>
            <person name="Morton B.R."/>
            <person name="Clegg M.T."/>
            <person name="Duvall M.R."/>
        </authorList>
    </citation>
    <scope>NUCLEOTIDE SEQUENCE [LARGE SCALE GENOMIC DNA]</scope>
    <source>
        <strain evidence="2 3">HR-AV</strain>
    </source>
</reference>
<proteinExistence type="predicted"/>